<reference evidence="1" key="2">
    <citation type="submission" date="2007-03" db="EMBL/GenBank/DDBJ databases">
        <authorList>
            <consortium name="The International Medicago Genome Annotation Group"/>
        </authorList>
    </citation>
    <scope>NUCLEOTIDE SEQUENCE</scope>
</reference>
<reference evidence="1" key="1">
    <citation type="submission" date="2005-04" db="EMBL/GenBank/DDBJ databases">
        <authorList>
            <person name="Town C.D."/>
        </authorList>
    </citation>
    <scope>NUCLEOTIDE SEQUENCE</scope>
</reference>
<organism evidence="1">
    <name type="scientific">Medicago truncatula</name>
    <name type="common">Barrel medic</name>
    <name type="synonym">Medicago tribuloides</name>
    <dbReference type="NCBI Taxonomy" id="3880"/>
    <lineage>
        <taxon>Eukaryota</taxon>
        <taxon>Viridiplantae</taxon>
        <taxon>Streptophyta</taxon>
        <taxon>Embryophyta</taxon>
        <taxon>Tracheophyta</taxon>
        <taxon>Spermatophyta</taxon>
        <taxon>Magnoliopsida</taxon>
        <taxon>eudicotyledons</taxon>
        <taxon>Gunneridae</taxon>
        <taxon>Pentapetalae</taxon>
        <taxon>rosids</taxon>
        <taxon>fabids</taxon>
        <taxon>Fabales</taxon>
        <taxon>Fabaceae</taxon>
        <taxon>Papilionoideae</taxon>
        <taxon>50 kb inversion clade</taxon>
        <taxon>NPAAA clade</taxon>
        <taxon>Hologalegina</taxon>
        <taxon>IRL clade</taxon>
        <taxon>Trifolieae</taxon>
        <taxon>Medicago</taxon>
    </lineage>
</organism>
<name>Q2HRK9_MEDTR</name>
<proteinExistence type="predicted"/>
<dbReference type="EMBL" id="AC158501">
    <property type="protein sequence ID" value="ABD33264.1"/>
    <property type="molecule type" value="Genomic_DNA"/>
</dbReference>
<accession>Q2HRK9</accession>
<evidence type="ECO:0000313" key="1">
    <source>
        <dbReference type="EMBL" id="ABD33264.1"/>
    </source>
</evidence>
<gene>
    <name evidence="1" type="ORF">MtrDRAFT_AC158501g1v2</name>
</gene>
<sequence length="163" mass="18834">MLVSVNVVASWSANAASVLNCKNGNISFLYLGLPISGDSLKLNFDNHSLTEKGGLWIRRLHDFTMPLLGKWWWKLKEEHGSLWFKVLVARFGEDRHFLHAKGERRVDWDPWLEGIALKDRFSLLFELVDNKMTTVAKMELLGWVRVVRFESGIRGYGRGWRSS</sequence>
<dbReference type="AlphaFoldDB" id="Q2HRK9"/>
<protein>
    <submittedName>
        <fullName evidence="1">Uncharacterized protein</fullName>
    </submittedName>
</protein>